<keyword evidence="2" id="KW-1185">Reference proteome</keyword>
<name>U5DKS6_9CHRO</name>
<dbReference type="EMBL" id="ASSJ01000053">
    <property type="protein sequence ID" value="ERN41159.1"/>
    <property type="molecule type" value="Genomic_DNA"/>
</dbReference>
<dbReference type="Gene3D" id="2.160.20.160">
    <property type="match status" value="1"/>
</dbReference>
<evidence type="ECO:0008006" key="3">
    <source>
        <dbReference type="Google" id="ProtNLM"/>
    </source>
</evidence>
<dbReference type="PRINTS" id="PR00313">
    <property type="entry name" value="CABNDNGRPT"/>
</dbReference>
<accession>U5DKS6</accession>
<organism evidence="1 2">
    <name type="scientific">Rubidibacter lacunae KORDI 51-2</name>
    <dbReference type="NCBI Taxonomy" id="582515"/>
    <lineage>
        <taxon>Bacteria</taxon>
        <taxon>Bacillati</taxon>
        <taxon>Cyanobacteriota</taxon>
        <taxon>Cyanophyceae</taxon>
        <taxon>Oscillatoriophycideae</taxon>
        <taxon>Chroococcales</taxon>
        <taxon>Aphanothecaceae</taxon>
        <taxon>Rubidibacter</taxon>
    </lineage>
</organism>
<reference evidence="1 2" key="1">
    <citation type="submission" date="2013-05" db="EMBL/GenBank/DDBJ databases">
        <title>Draft genome sequence of Rubidibacter lacunae KORDI 51-2.</title>
        <authorList>
            <person name="Choi D.H."/>
            <person name="Noh J.H."/>
            <person name="Kwon K.-K."/>
            <person name="Lee J.-H."/>
            <person name="Ryu J.-Y."/>
        </authorList>
    </citation>
    <scope>NUCLEOTIDE SEQUENCE [LARGE SCALE GENOMIC DNA]</scope>
    <source>
        <strain evidence="1 2">KORDI 51-2</strain>
    </source>
</reference>
<dbReference type="AlphaFoldDB" id="U5DKS6"/>
<dbReference type="STRING" id="582515.KR51_00022210"/>
<dbReference type="InterPro" id="IPR011049">
    <property type="entry name" value="Serralysin-like_metalloprot_C"/>
</dbReference>
<protein>
    <recommendedName>
        <fullName evidence="3">Hemolysin-type calcium-binding repeat (2 copies)</fullName>
    </recommendedName>
</protein>
<evidence type="ECO:0000313" key="1">
    <source>
        <dbReference type="EMBL" id="ERN41159.1"/>
    </source>
</evidence>
<dbReference type="RefSeq" id="WP_022607336.1">
    <property type="nucleotide sequence ID" value="NZ_ASSJ01000053.1"/>
</dbReference>
<dbReference type="Proteomes" id="UP000016960">
    <property type="component" value="Unassembled WGS sequence"/>
</dbReference>
<proteinExistence type="predicted"/>
<dbReference type="InParanoid" id="U5DKS6"/>
<dbReference type="SUPFAM" id="SSF51120">
    <property type="entry name" value="beta-Roll"/>
    <property type="match status" value="1"/>
</dbReference>
<feature type="non-terminal residue" evidence="1">
    <location>
        <position position="1"/>
    </location>
</feature>
<dbReference type="eggNOG" id="COG2931">
    <property type="taxonomic scope" value="Bacteria"/>
</dbReference>
<gene>
    <name evidence="1" type="ORF">KR51_00022210</name>
</gene>
<evidence type="ECO:0000313" key="2">
    <source>
        <dbReference type="Proteomes" id="UP000016960"/>
    </source>
</evidence>
<comment type="caution">
    <text evidence="1">The sequence shown here is derived from an EMBL/GenBank/DDBJ whole genome shotgun (WGS) entry which is preliminary data.</text>
</comment>
<sequence length="189" mass="18511">IDAVRDVILTGAGADDIDTALASSTVAGGNIILSGSGDDAIAIGRRDRVFAGRGDDIITAFESQGGNRASGGAGRDTFFTGDTNGLGDRFLGGTGEDTFFVGAGGGNLFSGGADADTFVVVTGDNPGSANTISDFTSGEDVLEIAASALGAGDLDLTDGSNVILGGDTIAVLIGVLAADLTVGSDIVFV</sequence>